<dbReference type="FunFam" id="3.30.310.50:FF:000006">
    <property type="entry name" value="Phosphoglucosamine mutase"/>
    <property type="match status" value="1"/>
</dbReference>
<accession>A0A5J4RAR8</accession>
<dbReference type="GO" id="GO:0008966">
    <property type="term" value="F:phosphoglucosamine mutase activity"/>
    <property type="evidence" value="ECO:0007669"/>
    <property type="project" value="TreeGrafter"/>
</dbReference>
<keyword evidence="2" id="KW-0597">Phosphoprotein</keyword>
<dbReference type="Pfam" id="PF02879">
    <property type="entry name" value="PGM_PMM_II"/>
    <property type="match status" value="1"/>
</dbReference>
<evidence type="ECO:0000259" key="8">
    <source>
        <dbReference type="Pfam" id="PF02880"/>
    </source>
</evidence>
<evidence type="ECO:0000256" key="5">
    <source>
        <dbReference type="ARBA" id="ARBA00023235"/>
    </source>
</evidence>
<dbReference type="GO" id="GO:0006048">
    <property type="term" value="P:UDP-N-acetylglucosamine biosynthetic process"/>
    <property type="evidence" value="ECO:0007669"/>
    <property type="project" value="TreeGrafter"/>
</dbReference>
<dbReference type="Gene3D" id="3.30.310.50">
    <property type="entry name" value="Alpha-D-phosphohexomutase, C-terminal domain"/>
    <property type="match status" value="1"/>
</dbReference>
<dbReference type="FunFam" id="3.40.120.10:FF:000020">
    <property type="entry name" value="Phosphoglucosamine mutase"/>
    <property type="match status" value="1"/>
</dbReference>
<evidence type="ECO:0000259" key="6">
    <source>
        <dbReference type="Pfam" id="PF00408"/>
    </source>
</evidence>
<evidence type="ECO:0000256" key="3">
    <source>
        <dbReference type="ARBA" id="ARBA00022723"/>
    </source>
</evidence>
<dbReference type="InterPro" id="IPR050060">
    <property type="entry name" value="Phosphoglucosamine_mutase"/>
</dbReference>
<keyword evidence="5 9" id="KW-0413">Isomerase</keyword>
<dbReference type="GO" id="GO:0005975">
    <property type="term" value="P:carbohydrate metabolic process"/>
    <property type="evidence" value="ECO:0007669"/>
    <property type="project" value="InterPro"/>
</dbReference>
<dbReference type="AlphaFoldDB" id="A0A5J4RAR8"/>
<dbReference type="InterPro" id="IPR036900">
    <property type="entry name" value="A-D-PHexomutase_C_sf"/>
</dbReference>
<dbReference type="GO" id="GO:0004615">
    <property type="term" value="F:phosphomannomutase activity"/>
    <property type="evidence" value="ECO:0007669"/>
    <property type="project" value="UniProtKB-EC"/>
</dbReference>
<comment type="caution">
    <text evidence="9">The sequence shown here is derived from an EMBL/GenBank/DDBJ whole genome shotgun (WGS) entry which is preliminary data.</text>
</comment>
<feature type="domain" description="Alpha-D-phosphohexomutase alpha/beta/alpha" evidence="8">
    <location>
        <begin position="153"/>
        <end position="257"/>
    </location>
</feature>
<dbReference type="Pfam" id="PF00408">
    <property type="entry name" value="PGM_PMM_IV"/>
    <property type="match status" value="1"/>
</dbReference>
<evidence type="ECO:0000259" key="7">
    <source>
        <dbReference type="Pfam" id="PF02879"/>
    </source>
</evidence>
<evidence type="ECO:0000256" key="1">
    <source>
        <dbReference type="ARBA" id="ARBA00001946"/>
    </source>
</evidence>
<dbReference type="PANTHER" id="PTHR42946:SF1">
    <property type="entry name" value="PHOSPHOGLUCOMUTASE (ALPHA-D-GLUCOSE-1,6-BISPHOSPHATE-DEPENDENT)"/>
    <property type="match status" value="1"/>
</dbReference>
<gene>
    <name evidence="9" type="ORF">EZS27_020489</name>
</gene>
<name>A0A5J4RAR8_9ZZZZ</name>
<protein>
    <submittedName>
        <fullName evidence="9">Phosphomannomutase</fullName>
        <ecNumber evidence="9">5.4.2.8</ecNumber>
    </submittedName>
</protein>
<feature type="domain" description="Alpha-D-phosphohexomutase C-terminal" evidence="6">
    <location>
        <begin position="280"/>
        <end position="337"/>
    </location>
</feature>
<dbReference type="InterPro" id="IPR005845">
    <property type="entry name" value="A-D-PHexomutase_a/b/a-II"/>
</dbReference>
<comment type="cofactor">
    <cofactor evidence="1">
        <name>Mg(2+)</name>
        <dbReference type="ChEBI" id="CHEBI:18420"/>
    </cofactor>
</comment>
<dbReference type="SUPFAM" id="SSF53738">
    <property type="entry name" value="Phosphoglucomutase, first 3 domains"/>
    <property type="match status" value="2"/>
</dbReference>
<evidence type="ECO:0000256" key="2">
    <source>
        <dbReference type="ARBA" id="ARBA00022553"/>
    </source>
</evidence>
<sequence length="345" mass="38379">NKQGEFLNDAEGKEILRIAETEDFAYADVDNIGSCRKDFTYNKKHIDSVLALELVDVETIKKAKFRVALDCVNSVGGMILPELLERLGVEQIEKLYCEPTGEFAHNPEPLEKNLGDIMELMKGGKMDVAFVVDPDVDRLAMICEDGRMYGEEYTLVTVADYVLKHTPGNTVSNLSSTRALRDVTCKYGMQYSAAAVGEVNVVAKMKETNAVIGGEGNGGVIYSASHYGRDALVGIALFLSHLAQEGKKVSELRASYPVYHIAKNRMDITPEVDIEAILAKVKERYRHEEINDIDGVKIDFADKWVHLRKSNTEPIIRVYSEAPTQKAAEDIGQEIIDVINELTMK</sequence>
<dbReference type="InterPro" id="IPR005846">
    <property type="entry name" value="A-D-PHexomutase_a/b/a-III"/>
</dbReference>
<dbReference type="GO" id="GO:0009252">
    <property type="term" value="P:peptidoglycan biosynthetic process"/>
    <property type="evidence" value="ECO:0007669"/>
    <property type="project" value="TreeGrafter"/>
</dbReference>
<keyword evidence="3" id="KW-0479">Metal-binding</keyword>
<dbReference type="InterPro" id="IPR016055">
    <property type="entry name" value="A-D-PHexomutase_a/b/a-I/II/III"/>
</dbReference>
<feature type="non-terminal residue" evidence="9">
    <location>
        <position position="1"/>
    </location>
</feature>
<dbReference type="EMBL" id="SNRY01001449">
    <property type="protein sequence ID" value="KAA6330858.1"/>
    <property type="molecule type" value="Genomic_DNA"/>
</dbReference>
<dbReference type="Gene3D" id="3.40.120.10">
    <property type="entry name" value="Alpha-D-Glucose-1,6-Bisphosphate, subunit A, domain 3"/>
    <property type="match status" value="2"/>
</dbReference>
<dbReference type="EC" id="5.4.2.8" evidence="9"/>
<evidence type="ECO:0000256" key="4">
    <source>
        <dbReference type="ARBA" id="ARBA00022842"/>
    </source>
</evidence>
<proteinExistence type="predicted"/>
<dbReference type="Pfam" id="PF02880">
    <property type="entry name" value="PGM_PMM_III"/>
    <property type="match status" value="1"/>
</dbReference>
<dbReference type="GO" id="GO:0005829">
    <property type="term" value="C:cytosol"/>
    <property type="evidence" value="ECO:0007669"/>
    <property type="project" value="TreeGrafter"/>
</dbReference>
<dbReference type="InterPro" id="IPR005843">
    <property type="entry name" value="A-D-PHexomutase_C"/>
</dbReference>
<dbReference type="SUPFAM" id="SSF55957">
    <property type="entry name" value="Phosphoglucomutase, C-terminal domain"/>
    <property type="match status" value="1"/>
</dbReference>
<organism evidence="9">
    <name type="scientific">termite gut metagenome</name>
    <dbReference type="NCBI Taxonomy" id="433724"/>
    <lineage>
        <taxon>unclassified sequences</taxon>
        <taxon>metagenomes</taxon>
        <taxon>organismal metagenomes</taxon>
    </lineage>
</organism>
<dbReference type="GO" id="GO:0046872">
    <property type="term" value="F:metal ion binding"/>
    <property type="evidence" value="ECO:0007669"/>
    <property type="project" value="UniProtKB-KW"/>
</dbReference>
<feature type="domain" description="Alpha-D-phosphohexomutase alpha/beta/alpha" evidence="7">
    <location>
        <begin position="53"/>
        <end position="146"/>
    </location>
</feature>
<reference evidence="9" key="1">
    <citation type="submission" date="2019-03" db="EMBL/GenBank/DDBJ databases">
        <title>Single cell metagenomics reveals metabolic interactions within the superorganism composed of flagellate Streblomastix strix and complex community of Bacteroidetes bacteria on its surface.</title>
        <authorList>
            <person name="Treitli S.C."/>
            <person name="Kolisko M."/>
            <person name="Husnik F."/>
            <person name="Keeling P."/>
            <person name="Hampl V."/>
        </authorList>
    </citation>
    <scope>NUCLEOTIDE SEQUENCE</scope>
    <source>
        <strain evidence="9">STM</strain>
    </source>
</reference>
<dbReference type="PANTHER" id="PTHR42946">
    <property type="entry name" value="PHOSPHOHEXOSE MUTASE"/>
    <property type="match status" value="1"/>
</dbReference>
<evidence type="ECO:0000313" key="9">
    <source>
        <dbReference type="EMBL" id="KAA6330858.1"/>
    </source>
</evidence>
<keyword evidence="4" id="KW-0460">Magnesium</keyword>